<evidence type="ECO:0000313" key="2">
    <source>
        <dbReference type="EMBL" id="CAG7564417.1"/>
    </source>
</evidence>
<feature type="region of interest" description="Disordered" evidence="1">
    <location>
        <begin position="223"/>
        <end position="250"/>
    </location>
</feature>
<proteinExistence type="predicted"/>
<dbReference type="Proteomes" id="UP000693738">
    <property type="component" value="Unassembled WGS sequence"/>
</dbReference>
<protein>
    <submittedName>
        <fullName evidence="2">Uncharacterized protein</fullName>
    </submittedName>
</protein>
<gene>
    <name evidence="2" type="ORF">FEQUK3_LOCUS10182</name>
</gene>
<name>A0A8J2IVH5_FUSEQ</name>
<feature type="compositionally biased region" description="Basic and acidic residues" evidence="1">
    <location>
        <begin position="326"/>
        <end position="355"/>
    </location>
</feature>
<comment type="caution">
    <text evidence="2">The sequence shown here is derived from an EMBL/GenBank/DDBJ whole genome shotgun (WGS) entry which is preliminary data.</text>
</comment>
<evidence type="ECO:0000256" key="1">
    <source>
        <dbReference type="SAM" id="MobiDB-lite"/>
    </source>
</evidence>
<feature type="compositionally biased region" description="Basic and acidic residues" evidence="1">
    <location>
        <begin position="227"/>
        <end position="238"/>
    </location>
</feature>
<sequence>MYEEIKELWTMSQSIASFTPAGYENFMAARLDRYDPIQIISRIERWILTFPGRVSMQTIQGLVDSSRLDWLRLLSRESKDKLDLKLDLSKLMSPSAKGPVAVPASSTIRYLRILRVPCRDVYVRHRLVEKPSMETRSVKLAASIIATQEHLPIAEAEETVHFMDRQSGCSKHISHEEFKPYFDMLDWCWERQQEIGEEARSRNYHQIEAKLDLVNFERDIEPSFARRTGDTAESKQTESETESTTSDTLMTEEELEQAIERQIFASQRPNSLETMKNKMRDQELSDEQLDDAVAAGLKEEMAEWGDVEEAEEVVNEVEEGIEEGIEDGKDEAQKAEEALPRELQDEKRSTDDSSKADQGSQGAA</sequence>
<feature type="compositionally biased region" description="Acidic residues" evidence="1">
    <location>
        <begin position="305"/>
        <end position="325"/>
    </location>
</feature>
<evidence type="ECO:0000313" key="3">
    <source>
        <dbReference type="Proteomes" id="UP000693738"/>
    </source>
</evidence>
<organism evidence="2 3">
    <name type="scientific">Fusarium equiseti</name>
    <name type="common">Fusarium scirpi</name>
    <dbReference type="NCBI Taxonomy" id="61235"/>
    <lineage>
        <taxon>Eukaryota</taxon>
        <taxon>Fungi</taxon>
        <taxon>Dikarya</taxon>
        <taxon>Ascomycota</taxon>
        <taxon>Pezizomycotina</taxon>
        <taxon>Sordariomycetes</taxon>
        <taxon>Hypocreomycetidae</taxon>
        <taxon>Hypocreales</taxon>
        <taxon>Nectriaceae</taxon>
        <taxon>Fusarium</taxon>
        <taxon>Fusarium incarnatum-equiseti species complex</taxon>
    </lineage>
</organism>
<dbReference type="EMBL" id="CAJSTJ010000166">
    <property type="protein sequence ID" value="CAG7564417.1"/>
    <property type="molecule type" value="Genomic_DNA"/>
</dbReference>
<accession>A0A8J2IVH5</accession>
<dbReference type="AlphaFoldDB" id="A0A8J2IVH5"/>
<feature type="region of interest" description="Disordered" evidence="1">
    <location>
        <begin position="305"/>
        <end position="364"/>
    </location>
</feature>
<reference evidence="2" key="1">
    <citation type="submission" date="2021-05" db="EMBL/GenBank/DDBJ databases">
        <authorList>
            <person name="Khan N."/>
        </authorList>
    </citation>
    <scope>NUCLEOTIDE SEQUENCE</scope>
</reference>